<feature type="compositionally biased region" description="Basic and acidic residues" evidence="9">
    <location>
        <begin position="1174"/>
        <end position="1189"/>
    </location>
</feature>
<feature type="compositionally biased region" description="Polar residues" evidence="9">
    <location>
        <begin position="1243"/>
        <end position="1253"/>
    </location>
</feature>
<feature type="binding site" evidence="8">
    <location>
        <position position="355"/>
    </location>
    <ligand>
        <name>Zn(2+)</name>
        <dbReference type="ChEBI" id="CHEBI:29105"/>
        <note>catalytic</note>
    </ligand>
</feature>
<dbReference type="PROSITE" id="PS50214">
    <property type="entry name" value="DISINTEGRIN_2"/>
    <property type="match status" value="1"/>
</dbReference>
<evidence type="ECO:0000259" key="12">
    <source>
        <dbReference type="PROSITE" id="PS50026"/>
    </source>
</evidence>
<dbReference type="GO" id="GO:0046872">
    <property type="term" value="F:metal ion binding"/>
    <property type="evidence" value="ECO:0007669"/>
    <property type="project" value="UniProtKB-KW"/>
</dbReference>
<feature type="compositionally biased region" description="Pro residues" evidence="9">
    <location>
        <begin position="1051"/>
        <end position="1067"/>
    </location>
</feature>
<evidence type="ECO:0000256" key="6">
    <source>
        <dbReference type="PROSITE-ProRule" id="PRU00068"/>
    </source>
</evidence>
<evidence type="ECO:0000256" key="11">
    <source>
        <dbReference type="SAM" id="SignalP"/>
    </source>
</evidence>
<evidence type="ECO:0000256" key="3">
    <source>
        <dbReference type="ARBA" id="ARBA00022989"/>
    </source>
</evidence>
<feature type="signal peptide" evidence="11">
    <location>
        <begin position="1"/>
        <end position="20"/>
    </location>
</feature>
<feature type="disulfide bond" evidence="6">
    <location>
        <begin position="478"/>
        <end position="498"/>
    </location>
</feature>
<feature type="compositionally biased region" description="Polar residues" evidence="9">
    <location>
        <begin position="759"/>
        <end position="772"/>
    </location>
</feature>
<accession>A0AAN8JVE5</accession>
<feature type="compositionally biased region" description="Polar residues" evidence="9">
    <location>
        <begin position="782"/>
        <end position="807"/>
    </location>
</feature>
<evidence type="ECO:0000259" key="13">
    <source>
        <dbReference type="PROSITE" id="PS50214"/>
    </source>
</evidence>
<dbReference type="GO" id="GO:0004222">
    <property type="term" value="F:metalloendopeptidase activity"/>
    <property type="evidence" value="ECO:0007669"/>
    <property type="project" value="InterPro"/>
</dbReference>
<dbReference type="InterPro" id="IPR036436">
    <property type="entry name" value="Disintegrin_dom_sf"/>
</dbReference>
<dbReference type="GO" id="GO:0006509">
    <property type="term" value="P:membrane protein ectodomain proteolysis"/>
    <property type="evidence" value="ECO:0007669"/>
    <property type="project" value="TreeGrafter"/>
</dbReference>
<evidence type="ECO:0000256" key="1">
    <source>
        <dbReference type="ARBA" id="ARBA00004167"/>
    </source>
</evidence>
<evidence type="ECO:0000256" key="4">
    <source>
        <dbReference type="ARBA" id="ARBA00023136"/>
    </source>
</evidence>
<dbReference type="SMART" id="SM00050">
    <property type="entry name" value="DISIN"/>
    <property type="match status" value="1"/>
</dbReference>
<evidence type="ECO:0000256" key="10">
    <source>
        <dbReference type="SAM" id="Phobius"/>
    </source>
</evidence>
<dbReference type="SMART" id="SM00608">
    <property type="entry name" value="ACR"/>
    <property type="match status" value="1"/>
</dbReference>
<keyword evidence="7" id="KW-0245">EGF-like domain</keyword>
<feature type="disulfide bond" evidence="8">
    <location>
        <begin position="369"/>
        <end position="374"/>
    </location>
</feature>
<feature type="binding site" evidence="8">
    <location>
        <position position="351"/>
    </location>
    <ligand>
        <name>Zn(2+)</name>
        <dbReference type="ChEBI" id="CHEBI:29105"/>
        <note>catalytic</note>
    </ligand>
</feature>
<dbReference type="FunFam" id="4.10.70.10:FF:000001">
    <property type="entry name" value="Disintegrin and metalloproteinase domain-containing protein 22"/>
    <property type="match status" value="1"/>
</dbReference>
<name>A0AAN8JVE5_PATCE</name>
<feature type="compositionally biased region" description="Low complexity" evidence="9">
    <location>
        <begin position="1224"/>
        <end position="1236"/>
    </location>
</feature>
<feature type="disulfide bond" evidence="7">
    <location>
        <begin position="677"/>
        <end position="686"/>
    </location>
</feature>
<dbReference type="InterPro" id="IPR000742">
    <property type="entry name" value="EGF"/>
</dbReference>
<proteinExistence type="predicted"/>
<feature type="disulfide bond" evidence="7">
    <location>
        <begin position="659"/>
        <end position="669"/>
    </location>
</feature>
<evidence type="ECO:0000256" key="9">
    <source>
        <dbReference type="SAM" id="MobiDB-lite"/>
    </source>
</evidence>
<dbReference type="PROSITE" id="PS50026">
    <property type="entry name" value="EGF_3"/>
    <property type="match status" value="1"/>
</dbReference>
<comment type="caution">
    <text evidence="15">The sequence shown here is derived from an EMBL/GenBank/DDBJ whole genome shotgun (WGS) entry which is preliminary data.</text>
</comment>
<dbReference type="SUPFAM" id="SSF57552">
    <property type="entry name" value="Blood coagulation inhibitor (disintegrin)"/>
    <property type="match status" value="1"/>
</dbReference>
<dbReference type="PANTHER" id="PTHR11905:SF159">
    <property type="entry name" value="ADAM METALLOPROTEASE"/>
    <property type="match status" value="1"/>
</dbReference>
<evidence type="ECO:0000259" key="14">
    <source>
        <dbReference type="PROSITE" id="PS50215"/>
    </source>
</evidence>
<keyword evidence="16" id="KW-1185">Reference proteome</keyword>
<feature type="disulfide bond" evidence="8">
    <location>
        <begin position="367"/>
        <end position="391"/>
    </location>
</feature>
<comment type="subcellular location">
    <subcellularLocation>
        <location evidence="1">Membrane</location>
        <topology evidence="1">Single-pass membrane protein</topology>
    </subcellularLocation>
</comment>
<dbReference type="CDD" id="cd04269">
    <property type="entry name" value="ZnMc_adamalysin_II_like"/>
    <property type="match status" value="1"/>
</dbReference>
<feature type="region of interest" description="Disordered" evidence="9">
    <location>
        <begin position="1102"/>
        <end position="1296"/>
    </location>
</feature>
<evidence type="ECO:0000256" key="2">
    <source>
        <dbReference type="ARBA" id="ARBA00022692"/>
    </source>
</evidence>
<evidence type="ECO:0008006" key="17">
    <source>
        <dbReference type="Google" id="ProtNLM"/>
    </source>
</evidence>
<feature type="domain" description="Peptidase M12B" evidence="14">
    <location>
        <begin position="216"/>
        <end position="412"/>
    </location>
</feature>
<comment type="caution">
    <text evidence="7">Lacks conserved residue(s) required for the propagation of feature annotation.</text>
</comment>
<feature type="region of interest" description="Disordered" evidence="9">
    <location>
        <begin position="751"/>
        <end position="920"/>
    </location>
</feature>
<feature type="domain" description="Disintegrin" evidence="13">
    <location>
        <begin position="418"/>
        <end position="506"/>
    </location>
</feature>
<evidence type="ECO:0000256" key="8">
    <source>
        <dbReference type="PROSITE-ProRule" id="PRU00276"/>
    </source>
</evidence>
<feature type="chain" id="PRO_5042947377" description="Disintegrin and metalloproteinase domain-containing protein 12" evidence="11">
    <location>
        <begin position="21"/>
        <end position="1296"/>
    </location>
</feature>
<dbReference type="InterPro" id="IPR024079">
    <property type="entry name" value="MetalloPept_cat_dom_sf"/>
</dbReference>
<dbReference type="Proteomes" id="UP001347796">
    <property type="component" value="Unassembled WGS sequence"/>
</dbReference>
<dbReference type="FunFam" id="3.40.390.10:FF:000002">
    <property type="entry name" value="Disintegrin and metalloproteinase domain-containing protein 22"/>
    <property type="match status" value="1"/>
</dbReference>
<keyword evidence="11" id="KW-0732">Signal</keyword>
<feature type="region of interest" description="Disordered" evidence="9">
    <location>
        <begin position="943"/>
        <end position="1083"/>
    </location>
</feature>
<gene>
    <name evidence="15" type="ORF">SNE40_008342</name>
</gene>
<protein>
    <recommendedName>
        <fullName evidence="17">Disintegrin and metalloproteinase domain-containing protein 12</fullName>
    </recommendedName>
</protein>
<feature type="binding site" evidence="8">
    <location>
        <position position="361"/>
    </location>
    <ligand>
        <name>Zn(2+)</name>
        <dbReference type="ChEBI" id="CHEBI:29105"/>
        <note>catalytic</note>
    </ligand>
</feature>
<dbReference type="SUPFAM" id="SSF55486">
    <property type="entry name" value="Metalloproteases ('zincins'), catalytic domain"/>
    <property type="match status" value="1"/>
</dbReference>
<dbReference type="Gene3D" id="3.40.390.10">
    <property type="entry name" value="Collagenase (Catalytic Domain)"/>
    <property type="match status" value="1"/>
</dbReference>
<dbReference type="InterPro" id="IPR006586">
    <property type="entry name" value="ADAM_Cys-rich"/>
</dbReference>
<evidence type="ECO:0000256" key="7">
    <source>
        <dbReference type="PROSITE-ProRule" id="PRU00076"/>
    </source>
</evidence>
<keyword evidence="8" id="KW-0479">Metal-binding</keyword>
<dbReference type="Gene3D" id="4.10.70.10">
    <property type="entry name" value="Disintegrin domain"/>
    <property type="match status" value="1"/>
</dbReference>
<dbReference type="PROSITE" id="PS50215">
    <property type="entry name" value="ADAM_MEPRO"/>
    <property type="match status" value="1"/>
</dbReference>
<dbReference type="InterPro" id="IPR034027">
    <property type="entry name" value="Reprolysin_adamalysin"/>
</dbReference>
<feature type="domain" description="EGF-like" evidence="12">
    <location>
        <begin position="655"/>
        <end position="687"/>
    </location>
</feature>
<dbReference type="InterPro" id="IPR001762">
    <property type="entry name" value="Disintegrin_dom"/>
</dbReference>
<feature type="compositionally biased region" description="Basic and acidic residues" evidence="9">
    <location>
        <begin position="897"/>
        <end position="908"/>
    </location>
</feature>
<feature type="disulfide bond" evidence="8">
    <location>
        <begin position="327"/>
        <end position="407"/>
    </location>
</feature>
<feature type="compositionally biased region" description="Basic and acidic residues" evidence="9">
    <location>
        <begin position="1153"/>
        <end position="1163"/>
    </location>
</feature>
<organism evidence="15 16">
    <name type="scientific">Patella caerulea</name>
    <name type="common">Rayed Mediterranean limpet</name>
    <dbReference type="NCBI Taxonomy" id="87958"/>
    <lineage>
        <taxon>Eukaryota</taxon>
        <taxon>Metazoa</taxon>
        <taxon>Spiralia</taxon>
        <taxon>Lophotrochozoa</taxon>
        <taxon>Mollusca</taxon>
        <taxon>Gastropoda</taxon>
        <taxon>Patellogastropoda</taxon>
        <taxon>Patelloidea</taxon>
        <taxon>Patellidae</taxon>
        <taxon>Patella</taxon>
    </lineage>
</organism>
<dbReference type="InterPro" id="IPR002870">
    <property type="entry name" value="Peptidase_M12B_N"/>
</dbReference>
<feature type="compositionally biased region" description="Basic and acidic residues" evidence="9">
    <location>
        <begin position="825"/>
        <end position="851"/>
    </location>
</feature>
<evidence type="ECO:0000256" key="5">
    <source>
        <dbReference type="ARBA" id="ARBA00023157"/>
    </source>
</evidence>
<keyword evidence="4 10" id="KW-0472">Membrane</keyword>
<dbReference type="InterPro" id="IPR001590">
    <property type="entry name" value="Peptidase_M12B"/>
</dbReference>
<feature type="transmembrane region" description="Helical" evidence="10">
    <location>
        <begin position="709"/>
        <end position="732"/>
    </location>
</feature>
<dbReference type="Pfam" id="PF00200">
    <property type="entry name" value="Disintegrin"/>
    <property type="match status" value="1"/>
</dbReference>
<reference evidence="15 16" key="1">
    <citation type="submission" date="2024-01" db="EMBL/GenBank/DDBJ databases">
        <title>The genome of the rayed Mediterranean limpet Patella caerulea (Linnaeus, 1758).</title>
        <authorList>
            <person name="Anh-Thu Weber A."/>
            <person name="Halstead-Nussloch G."/>
        </authorList>
    </citation>
    <scope>NUCLEOTIDE SEQUENCE [LARGE SCALE GENOMIC DNA]</scope>
    <source>
        <strain evidence="15">AATW-2023a</strain>
        <tissue evidence="15">Whole specimen</tissue>
    </source>
</reference>
<dbReference type="Pfam" id="PF01562">
    <property type="entry name" value="Pep_M12B_propep"/>
    <property type="match status" value="1"/>
</dbReference>
<dbReference type="GO" id="GO:0016020">
    <property type="term" value="C:membrane"/>
    <property type="evidence" value="ECO:0007669"/>
    <property type="project" value="UniProtKB-SubCell"/>
</dbReference>
<dbReference type="PROSITE" id="PS01186">
    <property type="entry name" value="EGF_2"/>
    <property type="match status" value="1"/>
</dbReference>
<dbReference type="Pfam" id="PF08516">
    <property type="entry name" value="ADAM_CR"/>
    <property type="match status" value="1"/>
</dbReference>
<evidence type="ECO:0000313" key="15">
    <source>
        <dbReference type="EMBL" id="KAK6186272.1"/>
    </source>
</evidence>
<keyword evidence="2 10" id="KW-0812">Transmembrane</keyword>
<keyword evidence="5 7" id="KW-1015">Disulfide bond</keyword>
<keyword evidence="3 10" id="KW-1133">Transmembrane helix</keyword>
<sequence length="1296" mass="144342">MELTVSYLTVLSLTYSLTLAATQYYEDGRLLFERKQFPGSKSFKTYEEIQPQLFYKKRRIYSTLRGNKHIRNVTIYFKAFGRRFILDLVLNKHLFSSSYIEKRHHSFGIHKHQPQVNNHCFYHGNVRGDVNSLVAISTCDNIFHGLISDDIDTYHIEEFNKQHRIYKDKDKLQNLFKCGNDHGSHMDFNPIFNSRDSHSRKRRSVKGPYDGNDNTRFVELYLVNDQRTFLDHNASSSYVIKRSQDIVNIVSRLYRSLNIYVALVGVEVWENRDLISITPSPDITLENFLRYRRERINPFHTNDNAQLITGTKFDEGVVGKAIKGRICTFQFSGGVNYDYDGLTTLATTVAHELGHSFGMEHDNDSYCHCPDSKCIMAATSGSTSPTQWSSCSKVALQESFEIGMDYCLRNKPEKIFAGPVCGNGLVEEGEVCDCGLPQDCANRCCNATTCKLIAQATCGTGRCCNIDTCQFKEAATLCRSPNGECDLAEFCSGASEYCPDDIYKQNGLSCADSQSYCYEGNCNTHSSQCKLLWGSTGRASDPICYQQLNMQGTHDGNCGYNWTRSYYTRCHREDVMCGLLHCVHLNEKLMFWRDSLAHTMRASFLTRGNTQYVCRSAMLDVGIDMPDPGMVPDGAKCEEDKICVSQKCVPIAKLPVAECHTNCDNHGVCNSKGNCHCEIGYAPPLCNKPGYGGSIDSGPASNEYVNIKLLVGLLVFFMLLLLGIIIFLLYFYRQRIHKWWKTVPQFQAPMKPIFKKPSSDNNTKRPATSISHQRVVPPPQTDPSQPILSNSANRKSKVVISNPSQQKPLVPKHESRPKSPINKYKNRDEPASSRFTPAEKFKKPDPVDKIPKFVPENKIFKPEPKTNTQATSSKPKEPAPISWKDVPLPPKPVTTPKSEKKAIIEKKPNPPVVQPLSPKSERLMKRESFTGADISHPVLVSTTNRNSNMFDDLPDTLPRGSHISRSPSARGPPPIPPHGQKVKRSMSDRTPTHRSPVRPAYLATQEEEEASAGNRPAKSVLDKVISPPVAGGVPRSRSPAATASFRSKSPPSRPLPPEPRVQLPPKPNMEENIPSENSGVYMNSPAVICGDLLDDINQYLNNHTIDDKNPDQPVTYTNIPDGSKASELSNKKTENKPSQVAPVNKFSRSRNPVTKDTKTDKPGLKTPSSSVSKAQRDVKPVIAKNKPELQKTGVNRTTTQSKNQTVPKSVAKPGEKSHVSRVNSPTKPATPPKSAAVRAKSPTGVTRSASQVTALAAKFSKEQSQDTAPSTEIKPTANRAINKAKPTAKKVQSFNV</sequence>
<feature type="active site" evidence="8">
    <location>
        <position position="352"/>
    </location>
</feature>
<dbReference type="EMBL" id="JAZGQO010000006">
    <property type="protein sequence ID" value="KAK6186272.1"/>
    <property type="molecule type" value="Genomic_DNA"/>
</dbReference>
<keyword evidence="8" id="KW-0862">Zinc</keyword>
<dbReference type="PANTHER" id="PTHR11905">
    <property type="entry name" value="ADAM A DISINTEGRIN AND METALLOPROTEASE DOMAIN"/>
    <property type="match status" value="1"/>
</dbReference>
<dbReference type="Pfam" id="PF01421">
    <property type="entry name" value="Reprolysin"/>
    <property type="match status" value="1"/>
</dbReference>
<evidence type="ECO:0000313" key="16">
    <source>
        <dbReference type="Proteomes" id="UP001347796"/>
    </source>
</evidence>
<feature type="compositionally biased region" description="Polar residues" evidence="9">
    <location>
        <begin position="1192"/>
        <end position="1207"/>
    </location>
</feature>